<dbReference type="RefSeq" id="WP_126754529.1">
    <property type="nucleotide sequence ID" value="NZ_PIPY01000006.1"/>
</dbReference>
<protein>
    <recommendedName>
        <fullName evidence="3">ABC transporter substrate-binding protein</fullName>
    </recommendedName>
</protein>
<dbReference type="AlphaFoldDB" id="A0A432YHZ5"/>
<keyword evidence="2" id="KW-1185">Reference proteome</keyword>
<dbReference type="EMBL" id="PIPY01000006">
    <property type="protein sequence ID" value="RUO60587.1"/>
    <property type="molecule type" value="Genomic_DNA"/>
</dbReference>
<evidence type="ECO:0000313" key="1">
    <source>
        <dbReference type="EMBL" id="RUO60587.1"/>
    </source>
</evidence>
<dbReference type="SUPFAM" id="SSF53850">
    <property type="entry name" value="Periplasmic binding protein-like II"/>
    <property type="match status" value="1"/>
</dbReference>
<comment type="caution">
    <text evidence="1">The sequence shown here is derived from an EMBL/GenBank/DDBJ whole genome shotgun (WGS) entry which is preliminary data.</text>
</comment>
<name>A0A432YHZ5_9GAMM</name>
<dbReference type="Proteomes" id="UP000288259">
    <property type="component" value="Unassembled WGS sequence"/>
</dbReference>
<evidence type="ECO:0008006" key="3">
    <source>
        <dbReference type="Google" id="ProtNLM"/>
    </source>
</evidence>
<accession>A0A432YHZ5</accession>
<reference evidence="2" key="1">
    <citation type="journal article" date="2018" name="Front. Microbiol.">
        <title>Genome-Based Analysis Reveals the Taxonomy and Diversity of the Family Idiomarinaceae.</title>
        <authorList>
            <person name="Liu Y."/>
            <person name="Lai Q."/>
            <person name="Shao Z."/>
        </authorList>
    </citation>
    <scope>NUCLEOTIDE SEQUENCE [LARGE SCALE GENOMIC DNA]</scope>
    <source>
        <strain evidence="2">CVS-6</strain>
    </source>
</reference>
<proteinExistence type="predicted"/>
<dbReference type="OrthoDB" id="8439154at2"/>
<sequence>MFTAATSVTAAEDDIVWGVNSAPPYHIVDGYFAGQGICDVMISAFERALPEGTRHRIENYPQGRIAALIRQGENLCFPCMIRKETQSGPVIYSNSVMEYPPHGLITRPELAEEFTKQFGNPVDLVELLKERRYRFGQPLGRRYGILEPYLERFLHNTPRFTEVSGSDANANMLAMVNAKRLDFVIDYPLLLNYHNEILPIDLVFLPIKQNFETQIEGAIGCPRTVWGQRAIDLINEAIPAVRDDPQFNRTKDRWLLLQNP</sequence>
<evidence type="ECO:0000313" key="2">
    <source>
        <dbReference type="Proteomes" id="UP000288259"/>
    </source>
</evidence>
<organism evidence="1 2">
    <name type="scientific">Pseudidiomarina insulisalsae</name>
    <dbReference type="NCBI Taxonomy" id="575789"/>
    <lineage>
        <taxon>Bacteria</taxon>
        <taxon>Pseudomonadati</taxon>
        <taxon>Pseudomonadota</taxon>
        <taxon>Gammaproteobacteria</taxon>
        <taxon>Alteromonadales</taxon>
        <taxon>Idiomarinaceae</taxon>
        <taxon>Pseudidiomarina</taxon>
    </lineage>
</organism>
<gene>
    <name evidence="1" type="ORF">CWI71_06910</name>
</gene>